<name>K8ABQ7_9ENTR</name>
<evidence type="ECO:0000313" key="1">
    <source>
        <dbReference type="EMBL" id="CCJ71677.1"/>
    </source>
</evidence>
<evidence type="ECO:0000313" key="2">
    <source>
        <dbReference type="Proteomes" id="UP000009340"/>
    </source>
</evidence>
<protein>
    <submittedName>
        <fullName evidence="1">Uncharacterized protein</fullName>
    </submittedName>
</protein>
<comment type="caution">
    <text evidence="1">The sequence shown here is derived from an EMBL/GenBank/DDBJ whole genome shotgun (WGS) entry which is preliminary data.</text>
</comment>
<organism evidence="1 2">
    <name type="scientific">Cronobacter condimenti 1330</name>
    <dbReference type="NCBI Taxonomy" id="1073999"/>
    <lineage>
        <taxon>Bacteria</taxon>
        <taxon>Pseudomonadati</taxon>
        <taxon>Pseudomonadota</taxon>
        <taxon>Gammaproteobacteria</taxon>
        <taxon>Enterobacterales</taxon>
        <taxon>Enterobacteriaceae</taxon>
        <taxon>Cronobacter</taxon>
    </lineage>
</organism>
<gene>
    <name evidence="1" type="ORF">BN137_1022</name>
</gene>
<dbReference type="EMBL" id="CAKW01000043">
    <property type="protein sequence ID" value="CCJ71677.1"/>
    <property type="molecule type" value="Genomic_DNA"/>
</dbReference>
<reference evidence="1" key="1">
    <citation type="submission" date="2012-07" db="EMBL/GenBank/DDBJ databases">
        <authorList>
            <person name="Cummings C."/>
        </authorList>
    </citation>
    <scope>NUCLEOTIDE SEQUENCE</scope>
    <source>
        <strain evidence="1">1330</strain>
    </source>
</reference>
<proteinExistence type="predicted"/>
<accession>K8ABQ7</accession>
<dbReference type="AlphaFoldDB" id="K8ABQ7"/>
<sequence>MVIFKSIFLEDSRLLIEPVKGSSIVTRMPLFIMRPSL</sequence>
<dbReference type="Proteomes" id="UP000009340">
    <property type="component" value="Unassembled WGS sequence"/>
</dbReference>